<evidence type="ECO:0008006" key="2">
    <source>
        <dbReference type="Google" id="ProtNLM"/>
    </source>
</evidence>
<reference evidence="1" key="1">
    <citation type="submission" date="2018-05" db="EMBL/GenBank/DDBJ databases">
        <authorList>
            <person name="Lanie J.A."/>
            <person name="Ng W.-L."/>
            <person name="Kazmierczak K.M."/>
            <person name="Andrzejewski T.M."/>
            <person name="Davidsen T.M."/>
            <person name="Wayne K.J."/>
            <person name="Tettelin H."/>
            <person name="Glass J.I."/>
            <person name="Rusch D."/>
            <person name="Podicherti R."/>
            <person name="Tsui H.-C.T."/>
            <person name="Winkler M.E."/>
        </authorList>
    </citation>
    <scope>NUCLEOTIDE SEQUENCE</scope>
</reference>
<name>A0A382QR42_9ZZZZ</name>
<dbReference type="EMBL" id="UINC01115963">
    <property type="protein sequence ID" value="SVC87365.1"/>
    <property type="molecule type" value="Genomic_DNA"/>
</dbReference>
<accession>A0A382QR42</accession>
<gene>
    <name evidence="1" type="ORF">METZ01_LOCUS340219</name>
</gene>
<proteinExistence type="predicted"/>
<evidence type="ECO:0000313" key="1">
    <source>
        <dbReference type="EMBL" id="SVC87365.1"/>
    </source>
</evidence>
<dbReference type="AlphaFoldDB" id="A0A382QR42"/>
<feature type="non-terminal residue" evidence="1">
    <location>
        <position position="77"/>
    </location>
</feature>
<feature type="non-terminal residue" evidence="1">
    <location>
        <position position="1"/>
    </location>
</feature>
<organism evidence="1">
    <name type="scientific">marine metagenome</name>
    <dbReference type="NCBI Taxonomy" id="408172"/>
    <lineage>
        <taxon>unclassified sequences</taxon>
        <taxon>metagenomes</taxon>
        <taxon>ecological metagenomes</taxon>
    </lineage>
</organism>
<sequence length="77" mass="8331">VDGLATAEDELRLAKWLRSGAEARKAYRQFMALHSALHWDYVAAVAPKPAPTPITPQRLNLLSRVATFFAGAAIAAV</sequence>
<protein>
    <recommendedName>
        <fullName evidence="2">FecR N-terminal domain-containing protein</fullName>
    </recommendedName>
</protein>